<dbReference type="PANTHER" id="PTHR42745">
    <property type="match status" value="1"/>
</dbReference>
<name>A0A9X0W691_9GAMM</name>
<feature type="domain" description="CBS" evidence="1">
    <location>
        <begin position="33"/>
        <end position="71"/>
    </location>
</feature>
<proteinExistence type="predicted"/>
<dbReference type="RefSeq" id="WP_200239888.1">
    <property type="nucleotide sequence ID" value="NZ_NRRY01000004.1"/>
</dbReference>
<dbReference type="PANTHER" id="PTHR42745:SF1">
    <property type="entry name" value="ARABINOSE 5-PHOSPHATE ISOMERASE KDSD"/>
    <property type="match status" value="1"/>
</dbReference>
<comment type="caution">
    <text evidence="2">The sequence shown here is derived from an EMBL/GenBank/DDBJ whole genome shotgun (WGS) entry which is preliminary data.</text>
</comment>
<evidence type="ECO:0000313" key="2">
    <source>
        <dbReference type="EMBL" id="MBK1617753.1"/>
    </source>
</evidence>
<dbReference type="AlphaFoldDB" id="A0A9X0W691"/>
<keyword evidence="3" id="KW-1185">Reference proteome</keyword>
<gene>
    <name evidence="2" type="ORF">CKO42_04640</name>
</gene>
<protein>
    <recommendedName>
        <fullName evidence="1">CBS domain-containing protein</fullName>
    </recommendedName>
</protein>
<evidence type="ECO:0000259" key="1">
    <source>
        <dbReference type="Pfam" id="PF00571"/>
    </source>
</evidence>
<dbReference type="InterPro" id="IPR046342">
    <property type="entry name" value="CBS_dom_sf"/>
</dbReference>
<dbReference type="InterPro" id="IPR050986">
    <property type="entry name" value="GutQ/KpsF_isomerases"/>
</dbReference>
<accession>A0A9X0W691</accession>
<dbReference type="Gene3D" id="3.10.580.10">
    <property type="entry name" value="CBS-domain"/>
    <property type="match status" value="1"/>
</dbReference>
<dbReference type="Pfam" id="PF00571">
    <property type="entry name" value="CBS"/>
    <property type="match status" value="1"/>
</dbReference>
<dbReference type="EMBL" id="NRRY01000004">
    <property type="protein sequence ID" value="MBK1617753.1"/>
    <property type="molecule type" value="Genomic_DNA"/>
</dbReference>
<evidence type="ECO:0000313" key="3">
    <source>
        <dbReference type="Proteomes" id="UP001138768"/>
    </source>
</evidence>
<organism evidence="2 3">
    <name type="scientific">Lamprobacter modestohalophilus</name>
    <dbReference type="NCBI Taxonomy" id="1064514"/>
    <lineage>
        <taxon>Bacteria</taxon>
        <taxon>Pseudomonadati</taxon>
        <taxon>Pseudomonadota</taxon>
        <taxon>Gammaproteobacteria</taxon>
        <taxon>Chromatiales</taxon>
        <taxon>Chromatiaceae</taxon>
        <taxon>Lamprobacter</taxon>
    </lineage>
</organism>
<sequence length="92" mass="9894">MADPPARIRGIITDGDLRRALQTSREGFFVLNARELMTPDPMTIRVESSVSAALEIMALHHVTLLVFVDGERGAACGYGAKVGAAPVQRAFL</sequence>
<dbReference type="Proteomes" id="UP001138768">
    <property type="component" value="Unassembled WGS sequence"/>
</dbReference>
<reference evidence="2 3" key="1">
    <citation type="journal article" date="2020" name="Microorganisms">
        <title>Osmotic Adaptation and Compatible Solute Biosynthesis of Phototrophic Bacteria as Revealed from Genome Analyses.</title>
        <authorList>
            <person name="Imhoff J.F."/>
            <person name="Rahn T."/>
            <person name="Kunzel S."/>
            <person name="Keller A."/>
            <person name="Neulinger S.C."/>
        </authorList>
    </citation>
    <scope>NUCLEOTIDE SEQUENCE [LARGE SCALE GENOMIC DNA]</scope>
    <source>
        <strain evidence="2 3">DSM 25653</strain>
    </source>
</reference>
<dbReference type="InterPro" id="IPR000644">
    <property type="entry name" value="CBS_dom"/>
</dbReference>
<dbReference type="SUPFAM" id="SSF54631">
    <property type="entry name" value="CBS-domain pair"/>
    <property type="match status" value="1"/>
</dbReference>